<evidence type="ECO:0000259" key="10">
    <source>
        <dbReference type="Pfam" id="PF13231"/>
    </source>
</evidence>
<feature type="transmembrane region" description="Helical" evidence="9">
    <location>
        <begin position="46"/>
        <end position="64"/>
    </location>
</feature>
<feature type="transmembrane region" description="Helical" evidence="9">
    <location>
        <begin position="572"/>
        <end position="594"/>
    </location>
</feature>
<feature type="transmembrane region" description="Helical" evidence="9">
    <location>
        <begin position="547"/>
        <end position="566"/>
    </location>
</feature>
<feature type="transmembrane region" description="Helical" evidence="9">
    <location>
        <begin position="490"/>
        <end position="509"/>
    </location>
</feature>
<accession>A0ABS7QUJ8</accession>
<keyword evidence="6 9" id="KW-1133">Transmembrane helix</keyword>
<evidence type="ECO:0000256" key="5">
    <source>
        <dbReference type="ARBA" id="ARBA00022692"/>
    </source>
</evidence>
<dbReference type="InterPro" id="IPR050297">
    <property type="entry name" value="LipidA_mod_glycosyltrf_83"/>
</dbReference>
<evidence type="ECO:0000256" key="2">
    <source>
        <dbReference type="ARBA" id="ARBA00022475"/>
    </source>
</evidence>
<feature type="transmembrane region" description="Helical" evidence="9">
    <location>
        <begin position="461"/>
        <end position="478"/>
    </location>
</feature>
<sequence>MTSSTDIAESHAVAGETHPQSRGTDRVGGGRRPWQVWRSPEDQPGWARPCLLLTAAFAAALYAWNITSSGYAMFYSDSVKSMSVSWKALLFGAMDPGATITPDKIAGSFVPQAISARIFGFHQWSVTLPQCIEGVICVLVMYRMVRRWVGPKAGIIAAALFTLTPVCASMFGHAMEDGALTMCLVLAADRFQVAVERGRLRSLVMSGVWVGLGFQAKMMQAWMILPALALAYLLTAPGHLRKRVWHLLVAGVVCAAVSLSWVAMMTVVPAKDRPYVDGSTNNSAVAMVFGYNGLERFGIHLSGALPSMGGGGQGAPGGKSGAGKGATGGMPGGAFGGSGSKPGSGSGTAGGAAAGGFGGSGGFTPPNGSAPNGSAPNGSAPNGSAPNGSAPNGSAPGGSGMPGGSGASGGSGMPGGFGASGTGSHARGGGSGMPGGGKGGFMGQSGSPWTKLFQGRFAPEISWTLPFAAIALAFGLLRRRRAGRTDVVRGGFVTWGTWLVVVGLVFSKMSSIPHTAYMATLAPPLAALCGAGAVLMWRAYRAGGRSAWVLPAAVAVQAGWTFYLWSDSASSFLPWLKWLTLVGAVAGAVALVLGRLSGRNRTRVGVTGLLLGLTAAFGGTVAWSASAFDSRYDGSAFDAGAGPSSMGGMGGGMPASFGGKGSTSHGSSVAKGAKGGKDAKGATAGMGGMTATASLTSDERKLWNYVSEHRDGAEYPLATIGWRQAESYILVTGEKVLPIGGFSGSVPQPTLTAFEQMVKEGKVRYVLSQGSGSAMGMGMGGSSGGSSQAISKWVTAHCSKVPAEDYGVKDSGSTSSARSSGPAAMFGGSGTGSLYLCTAGS</sequence>
<dbReference type="Pfam" id="PF13231">
    <property type="entry name" value="PMT_2"/>
    <property type="match status" value="1"/>
</dbReference>
<keyword evidence="3" id="KW-0328">Glycosyltransferase</keyword>
<dbReference type="Pfam" id="PF24878">
    <property type="entry name" value="YkcB_C"/>
    <property type="match status" value="1"/>
</dbReference>
<feature type="transmembrane region" description="Helical" evidence="9">
    <location>
        <begin position="153"/>
        <end position="172"/>
    </location>
</feature>
<reference evidence="12 13" key="1">
    <citation type="submission" date="2021-08" db="EMBL/GenBank/DDBJ databases">
        <title>Streptomyces sp. PTM05 isolated from lichen.</title>
        <authorList>
            <person name="Somphong A."/>
            <person name="Phongsopitanun W."/>
            <person name="Tanasupawat S."/>
        </authorList>
    </citation>
    <scope>NUCLEOTIDE SEQUENCE [LARGE SCALE GENOMIC DNA]</scope>
    <source>
        <strain evidence="12 13">Ptm05</strain>
    </source>
</reference>
<keyword evidence="2" id="KW-1003">Cell membrane</keyword>
<evidence type="ECO:0000259" key="11">
    <source>
        <dbReference type="Pfam" id="PF24878"/>
    </source>
</evidence>
<feature type="transmembrane region" description="Helical" evidence="9">
    <location>
        <begin position="219"/>
        <end position="237"/>
    </location>
</feature>
<keyword evidence="4" id="KW-0808">Transferase</keyword>
<feature type="transmembrane region" description="Helical" evidence="9">
    <location>
        <begin position="606"/>
        <end position="625"/>
    </location>
</feature>
<evidence type="ECO:0000256" key="6">
    <source>
        <dbReference type="ARBA" id="ARBA00022989"/>
    </source>
</evidence>
<keyword evidence="7 9" id="KW-0472">Membrane</keyword>
<dbReference type="Proteomes" id="UP001198565">
    <property type="component" value="Unassembled WGS sequence"/>
</dbReference>
<feature type="transmembrane region" description="Helical" evidence="9">
    <location>
        <begin position="244"/>
        <end position="264"/>
    </location>
</feature>
<feature type="compositionally biased region" description="Gly residues" evidence="8">
    <location>
        <begin position="309"/>
        <end position="362"/>
    </location>
</feature>
<feature type="domain" description="Glycosyltransferase RgtA/B/C/D-like" evidence="10">
    <location>
        <begin position="112"/>
        <end position="261"/>
    </location>
</feature>
<feature type="compositionally biased region" description="Low complexity" evidence="8">
    <location>
        <begin position="363"/>
        <end position="394"/>
    </location>
</feature>
<feature type="transmembrane region" description="Helical" evidence="9">
    <location>
        <begin position="515"/>
        <end position="535"/>
    </location>
</feature>
<comment type="subcellular location">
    <subcellularLocation>
        <location evidence="1">Cell membrane</location>
        <topology evidence="1">Multi-pass membrane protein</topology>
    </subcellularLocation>
</comment>
<keyword evidence="5 9" id="KW-0812">Transmembrane</keyword>
<dbReference type="PANTHER" id="PTHR33908:SF3">
    <property type="entry name" value="UNDECAPRENYL PHOSPHATE-ALPHA-4-AMINO-4-DEOXY-L-ARABINOSE ARABINOSYL TRANSFERASE"/>
    <property type="match status" value="1"/>
</dbReference>
<protein>
    <submittedName>
        <fullName evidence="12">Glycosyltransferase family 39 protein</fullName>
    </submittedName>
</protein>
<dbReference type="InterPro" id="IPR056785">
    <property type="entry name" value="YkcA/B-like_C"/>
</dbReference>
<gene>
    <name evidence="12" type="ORF">K7472_18775</name>
</gene>
<evidence type="ECO:0000256" key="3">
    <source>
        <dbReference type="ARBA" id="ARBA00022676"/>
    </source>
</evidence>
<evidence type="ECO:0000256" key="7">
    <source>
        <dbReference type="ARBA" id="ARBA00023136"/>
    </source>
</evidence>
<dbReference type="PANTHER" id="PTHR33908">
    <property type="entry name" value="MANNOSYLTRANSFERASE YKCB-RELATED"/>
    <property type="match status" value="1"/>
</dbReference>
<evidence type="ECO:0000313" key="12">
    <source>
        <dbReference type="EMBL" id="MBY8886888.1"/>
    </source>
</evidence>
<feature type="compositionally biased region" description="Gly residues" evidence="8">
    <location>
        <begin position="395"/>
        <end position="443"/>
    </location>
</feature>
<feature type="region of interest" description="Disordered" evidence="8">
    <location>
        <begin position="658"/>
        <end position="683"/>
    </location>
</feature>
<evidence type="ECO:0000256" key="1">
    <source>
        <dbReference type="ARBA" id="ARBA00004651"/>
    </source>
</evidence>
<feature type="domain" description="Putative mannosyltransferase YkcA/B-like C-terminal" evidence="11">
    <location>
        <begin position="702"/>
        <end position="797"/>
    </location>
</feature>
<organism evidence="12 13">
    <name type="scientific">Streptantibioticus parmotrematis</name>
    <dbReference type="NCBI Taxonomy" id="2873249"/>
    <lineage>
        <taxon>Bacteria</taxon>
        <taxon>Bacillati</taxon>
        <taxon>Actinomycetota</taxon>
        <taxon>Actinomycetes</taxon>
        <taxon>Kitasatosporales</taxon>
        <taxon>Streptomycetaceae</taxon>
        <taxon>Streptantibioticus</taxon>
    </lineage>
</organism>
<comment type="caution">
    <text evidence="12">The sequence shown here is derived from an EMBL/GenBank/DDBJ whole genome shotgun (WGS) entry which is preliminary data.</text>
</comment>
<evidence type="ECO:0000256" key="4">
    <source>
        <dbReference type="ARBA" id="ARBA00022679"/>
    </source>
</evidence>
<keyword evidence="13" id="KW-1185">Reference proteome</keyword>
<evidence type="ECO:0000313" key="13">
    <source>
        <dbReference type="Proteomes" id="UP001198565"/>
    </source>
</evidence>
<dbReference type="EMBL" id="JAINVZ010000012">
    <property type="protein sequence ID" value="MBY8886888.1"/>
    <property type="molecule type" value="Genomic_DNA"/>
</dbReference>
<name>A0ABS7QUJ8_9ACTN</name>
<proteinExistence type="predicted"/>
<evidence type="ECO:0000256" key="8">
    <source>
        <dbReference type="SAM" id="MobiDB-lite"/>
    </source>
</evidence>
<evidence type="ECO:0000256" key="9">
    <source>
        <dbReference type="SAM" id="Phobius"/>
    </source>
</evidence>
<dbReference type="InterPro" id="IPR038731">
    <property type="entry name" value="RgtA/B/C-like"/>
</dbReference>
<feature type="region of interest" description="Disordered" evidence="8">
    <location>
        <begin position="309"/>
        <end position="444"/>
    </location>
</feature>
<feature type="region of interest" description="Disordered" evidence="8">
    <location>
        <begin position="1"/>
        <end position="40"/>
    </location>
</feature>